<feature type="signal peptide" evidence="2">
    <location>
        <begin position="1"/>
        <end position="32"/>
    </location>
</feature>
<dbReference type="InterPro" id="IPR006311">
    <property type="entry name" value="TAT_signal"/>
</dbReference>
<feature type="region of interest" description="Disordered" evidence="1">
    <location>
        <begin position="95"/>
        <end position="114"/>
    </location>
</feature>
<accession>A0ABR8NKF3</accession>
<gene>
    <name evidence="3" type="ORF">IF188_05540</name>
</gene>
<name>A0ABR8NKF3_9MICO</name>
<proteinExistence type="predicted"/>
<dbReference type="EMBL" id="JACXZS010000003">
    <property type="protein sequence ID" value="MBD3941161.1"/>
    <property type="molecule type" value="Genomic_DNA"/>
</dbReference>
<evidence type="ECO:0000256" key="1">
    <source>
        <dbReference type="SAM" id="MobiDB-lite"/>
    </source>
</evidence>
<evidence type="ECO:0000313" key="4">
    <source>
        <dbReference type="Proteomes" id="UP000598426"/>
    </source>
</evidence>
<keyword evidence="2" id="KW-0732">Signal</keyword>
<evidence type="ECO:0000313" key="3">
    <source>
        <dbReference type="EMBL" id="MBD3941161.1"/>
    </source>
</evidence>
<dbReference type="PROSITE" id="PS51318">
    <property type="entry name" value="TAT"/>
    <property type="match status" value="1"/>
</dbReference>
<feature type="chain" id="PRO_5047368191" evidence="2">
    <location>
        <begin position="33"/>
        <end position="114"/>
    </location>
</feature>
<reference evidence="3 4" key="1">
    <citation type="submission" date="2020-09" db="EMBL/GenBank/DDBJ databases">
        <title>Isolation and identification of active actinomycetes.</title>
        <authorList>
            <person name="Li X."/>
        </authorList>
    </citation>
    <scope>NUCLEOTIDE SEQUENCE [LARGE SCALE GENOMIC DNA]</scope>
    <source>
        <strain evidence="3 4">NEAU-LLC</strain>
    </source>
</reference>
<evidence type="ECO:0000256" key="2">
    <source>
        <dbReference type="SAM" id="SignalP"/>
    </source>
</evidence>
<organism evidence="3 4">
    <name type="scientific">Microbacterium helvum</name>
    <dbReference type="NCBI Taxonomy" id="2773713"/>
    <lineage>
        <taxon>Bacteria</taxon>
        <taxon>Bacillati</taxon>
        <taxon>Actinomycetota</taxon>
        <taxon>Actinomycetes</taxon>
        <taxon>Micrococcales</taxon>
        <taxon>Microbacteriaceae</taxon>
        <taxon>Microbacterium</taxon>
    </lineage>
</organism>
<comment type="caution">
    <text evidence="3">The sequence shown here is derived from an EMBL/GenBank/DDBJ whole genome shotgun (WGS) entry which is preliminary data.</text>
</comment>
<keyword evidence="4" id="KW-1185">Reference proteome</keyword>
<dbReference type="Proteomes" id="UP000598426">
    <property type="component" value="Unassembled WGS sequence"/>
</dbReference>
<protein>
    <submittedName>
        <fullName evidence="3">Uncharacterized protein</fullName>
    </submittedName>
</protein>
<sequence>MHTRVSRRSVALAAAVSLTAVVALGSAAPAFASQPVDGSHRVAYCHATHSEKNPYVYIETDKTAVVRAHERHQDDEDIIPAFWYEDRNGDLAWFPGQGDSTQVGDRTCEGGGPL</sequence>
<dbReference type="RefSeq" id="WP_191170802.1">
    <property type="nucleotide sequence ID" value="NZ_JACXZS010000003.1"/>
</dbReference>